<proteinExistence type="predicted"/>
<dbReference type="EMBL" id="CP136336">
    <property type="protein sequence ID" value="WOB06897.1"/>
    <property type="molecule type" value="Genomic_DNA"/>
</dbReference>
<keyword evidence="2" id="KW-1185">Reference proteome</keyword>
<dbReference type="RefSeq" id="WP_316699542.1">
    <property type="nucleotide sequence ID" value="NZ_CP136336.1"/>
</dbReference>
<evidence type="ECO:0000313" key="2">
    <source>
        <dbReference type="Proteomes" id="UP001303946"/>
    </source>
</evidence>
<name>A0ABZ0CVC5_9BURK</name>
<protein>
    <recommendedName>
        <fullName evidence="3">Nitrogenase-stabilizing/protective protein NifW</fullName>
    </recommendedName>
</protein>
<organism evidence="1 2">
    <name type="scientific">Piscinibacter gummiphilus</name>
    <dbReference type="NCBI Taxonomy" id="946333"/>
    <lineage>
        <taxon>Bacteria</taxon>
        <taxon>Pseudomonadati</taxon>
        <taxon>Pseudomonadota</taxon>
        <taxon>Betaproteobacteria</taxon>
        <taxon>Burkholderiales</taxon>
        <taxon>Sphaerotilaceae</taxon>
        <taxon>Piscinibacter</taxon>
    </lineage>
</organism>
<reference evidence="1 2" key="1">
    <citation type="submission" date="2023-10" db="EMBL/GenBank/DDBJ databases">
        <title>Bacteria for the degradation of biodegradable plastic PBAT(Polybutylene adipate terephthalate).</title>
        <authorList>
            <person name="Weon H.-Y."/>
            <person name="Yeon J."/>
        </authorList>
    </citation>
    <scope>NUCLEOTIDE SEQUENCE [LARGE SCALE GENOMIC DNA]</scope>
    <source>
        <strain evidence="1 2">SBD 7-3</strain>
    </source>
</reference>
<sequence length="92" mass="10527">MSNGINVNLSEDEALVLFEFFARFDETNLFRMRNNAEFVAFMRISGQLEKALVAPFEPAYQERIEEARARLTEGHYELAPGVEPDASNEKRA</sequence>
<dbReference type="Proteomes" id="UP001303946">
    <property type="component" value="Chromosome"/>
</dbReference>
<accession>A0ABZ0CVC5</accession>
<gene>
    <name evidence="1" type="ORF">RXV79_18465</name>
</gene>
<evidence type="ECO:0008006" key="3">
    <source>
        <dbReference type="Google" id="ProtNLM"/>
    </source>
</evidence>
<evidence type="ECO:0000313" key="1">
    <source>
        <dbReference type="EMBL" id="WOB06897.1"/>
    </source>
</evidence>